<comment type="similarity">
    <text evidence="2">Belongs to the CpsC/CapA family.</text>
</comment>
<evidence type="ECO:0000256" key="6">
    <source>
        <dbReference type="ARBA" id="ARBA00022475"/>
    </source>
</evidence>
<comment type="catalytic activity">
    <reaction evidence="16">
        <text>L-tyrosyl-[protein] + ATP = O-phospho-L-tyrosyl-[protein] + ADP + H(+)</text>
        <dbReference type="Rhea" id="RHEA:10596"/>
        <dbReference type="Rhea" id="RHEA-COMP:10136"/>
        <dbReference type="Rhea" id="RHEA-COMP:20101"/>
        <dbReference type="ChEBI" id="CHEBI:15378"/>
        <dbReference type="ChEBI" id="CHEBI:30616"/>
        <dbReference type="ChEBI" id="CHEBI:46858"/>
        <dbReference type="ChEBI" id="CHEBI:61978"/>
        <dbReference type="ChEBI" id="CHEBI:456216"/>
        <dbReference type="EC" id="2.7.10.2"/>
    </reaction>
</comment>
<evidence type="ECO:0000256" key="16">
    <source>
        <dbReference type="ARBA" id="ARBA00051245"/>
    </source>
</evidence>
<evidence type="ECO:0000313" key="22">
    <source>
        <dbReference type="Proteomes" id="UP000680132"/>
    </source>
</evidence>
<evidence type="ECO:0000256" key="8">
    <source>
        <dbReference type="ARBA" id="ARBA00022679"/>
    </source>
</evidence>
<proteinExistence type="inferred from homology"/>
<reference evidence="21" key="1">
    <citation type="submission" date="2021-03" db="EMBL/GenBank/DDBJ databases">
        <title>Microbacterium sp. nov., a novel actinobacterium isolated from cow dung.</title>
        <authorList>
            <person name="Zhang L."/>
        </authorList>
    </citation>
    <scope>NUCLEOTIDE SEQUENCE</scope>
    <source>
        <strain evidence="21">NEAU-LLB</strain>
    </source>
</reference>
<keyword evidence="11" id="KW-0418">Kinase</keyword>
<evidence type="ECO:0000256" key="9">
    <source>
        <dbReference type="ARBA" id="ARBA00022692"/>
    </source>
</evidence>
<feature type="domain" description="AAA" evidence="20">
    <location>
        <begin position="276"/>
        <end position="394"/>
    </location>
</feature>
<dbReference type="Pfam" id="PF02706">
    <property type="entry name" value="Wzz"/>
    <property type="match status" value="1"/>
</dbReference>
<protein>
    <recommendedName>
        <fullName evidence="5">non-specific protein-tyrosine kinase</fullName>
        <ecNumber evidence="5">2.7.10.2</ecNumber>
    </recommendedName>
</protein>
<dbReference type="Gene3D" id="3.40.50.300">
    <property type="entry name" value="P-loop containing nucleotide triphosphate hydrolases"/>
    <property type="match status" value="1"/>
</dbReference>
<dbReference type="Pfam" id="PF13614">
    <property type="entry name" value="AAA_31"/>
    <property type="match status" value="1"/>
</dbReference>
<name>A0A939QKS7_9MICO</name>
<dbReference type="GO" id="GO:0005524">
    <property type="term" value="F:ATP binding"/>
    <property type="evidence" value="ECO:0007669"/>
    <property type="project" value="UniProtKB-KW"/>
</dbReference>
<keyword evidence="12" id="KW-0067">ATP-binding</keyword>
<sequence>MDLQDYIRILHKNWILIVVALLLGVGGGAAASLATAPTYQASTQLFVSVRSETGGAADLTQGSTFARQIVTSYVSIVPTAIVLDPVIEELGLDTTAGALASHITASSPLNTVMLDINVTDRDPQTAADIANAVGRSVSEVAQTALNSSAAEGSSPVTLTIVQPAATPTAPIAPRVPMNLALGAILGLAIGLGIAILRSILDTRIHSMHDIEQITEKPLLGAIAYDPEAASRPLIVHADPRNPRAESFRTLRTNLQFLQVGEGSKAFVVSSAGPSEGKSTTTANLAISLAETGARVALLDGDLRLPKVDQYMGIEGAVGLTDVLIGKVELVDALQRWGRSKLYVLPAGKVPPNPSELLGSDAMDNLLDMLSEHFDYVLIDAPPLLLVTDAALVSKKTKGVLLAAAAAQTKKQALSAAVRTLETAGATLLGVIVTKLPTKGPDSYGYGDTGYGTVGLDQADLESRREGENQARRKSFRK</sequence>
<evidence type="ECO:0000256" key="13">
    <source>
        <dbReference type="ARBA" id="ARBA00022989"/>
    </source>
</evidence>
<dbReference type="NCBIfam" id="TIGR01007">
    <property type="entry name" value="eps_fam"/>
    <property type="match status" value="1"/>
</dbReference>
<keyword evidence="7" id="KW-0997">Cell inner membrane</keyword>
<dbReference type="GO" id="GO:0042802">
    <property type="term" value="F:identical protein binding"/>
    <property type="evidence" value="ECO:0007669"/>
    <property type="project" value="UniProtKB-ARBA"/>
</dbReference>
<evidence type="ECO:0000256" key="3">
    <source>
        <dbReference type="ARBA" id="ARBA00007316"/>
    </source>
</evidence>
<keyword evidence="8 21" id="KW-0808">Transferase</keyword>
<comment type="caution">
    <text evidence="21">The sequence shown here is derived from an EMBL/GenBank/DDBJ whole genome shotgun (WGS) entry which is preliminary data.</text>
</comment>
<feature type="transmembrane region" description="Helical" evidence="18">
    <location>
        <begin position="179"/>
        <end position="200"/>
    </location>
</feature>
<dbReference type="CDD" id="cd05387">
    <property type="entry name" value="BY-kinase"/>
    <property type="match status" value="1"/>
</dbReference>
<organism evidence="21 22">
    <name type="scientific">Microbacterium stercoris</name>
    <dbReference type="NCBI Taxonomy" id="2820289"/>
    <lineage>
        <taxon>Bacteria</taxon>
        <taxon>Bacillati</taxon>
        <taxon>Actinomycetota</taxon>
        <taxon>Actinomycetes</taxon>
        <taxon>Micrococcales</taxon>
        <taxon>Microbacteriaceae</taxon>
        <taxon>Microbacterium</taxon>
    </lineage>
</organism>
<dbReference type="InterPro" id="IPR005702">
    <property type="entry name" value="Wzc-like_C"/>
</dbReference>
<dbReference type="AlphaFoldDB" id="A0A939QKS7"/>
<dbReference type="InterPro" id="IPR003856">
    <property type="entry name" value="LPS_length_determ_N"/>
</dbReference>
<keyword evidence="15" id="KW-0829">Tyrosine-protein kinase</keyword>
<evidence type="ECO:0000256" key="17">
    <source>
        <dbReference type="SAM" id="MobiDB-lite"/>
    </source>
</evidence>
<evidence type="ECO:0000256" key="4">
    <source>
        <dbReference type="ARBA" id="ARBA00008883"/>
    </source>
</evidence>
<feature type="domain" description="Polysaccharide chain length determinant N-terminal" evidence="19">
    <location>
        <begin position="1"/>
        <end position="90"/>
    </location>
</feature>
<dbReference type="PANTHER" id="PTHR32309:SF13">
    <property type="entry name" value="FERRIC ENTEROBACTIN TRANSPORT PROTEIN FEPE"/>
    <property type="match status" value="1"/>
</dbReference>
<evidence type="ECO:0000256" key="14">
    <source>
        <dbReference type="ARBA" id="ARBA00023136"/>
    </source>
</evidence>
<evidence type="ECO:0000256" key="11">
    <source>
        <dbReference type="ARBA" id="ARBA00022777"/>
    </source>
</evidence>
<comment type="similarity">
    <text evidence="3">Belongs to the CpsD/CapB family.</text>
</comment>
<dbReference type="EC" id="2.7.10.2" evidence="5"/>
<keyword evidence="22" id="KW-1185">Reference proteome</keyword>
<accession>A0A939QKS7</accession>
<comment type="similarity">
    <text evidence="4">Belongs to the etk/wzc family.</text>
</comment>
<keyword evidence="13 18" id="KW-1133">Transmembrane helix</keyword>
<evidence type="ECO:0000313" key="21">
    <source>
        <dbReference type="EMBL" id="MBO3663522.1"/>
    </source>
</evidence>
<evidence type="ECO:0000259" key="19">
    <source>
        <dbReference type="Pfam" id="PF02706"/>
    </source>
</evidence>
<evidence type="ECO:0000256" key="7">
    <source>
        <dbReference type="ARBA" id="ARBA00022519"/>
    </source>
</evidence>
<dbReference type="InterPro" id="IPR025669">
    <property type="entry name" value="AAA_dom"/>
</dbReference>
<keyword evidence="14 18" id="KW-0472">Membrane</keyword>
<feature type="region of interest" description="Disordered" evidence="17">
    <location>
        <begin position="456"/>
        <end position="477"/>
    </location>
</feature>
<dbReference type="RefSeq" id="WP_208502703.1">
    <property type="nucleotide sequence ID" value="NZ_JAGFOA010000003.1"/>
</dbReference>
<dbReference type="InterPro" id="IPR027417">
    <property type="entry name" value="P-loop_NTPase"/>
</dbReference>
<dbReference type="SUPFAM" id="SSF52540">
    <property type="entry name" value="P-loop containing nucleoside triphosphate hydrolases"/>
    <property type="match status" value="1"/>
</dbReference>
<comment type="subcellular location">
    <subcellularLocation>
        <location evidence="1">Cell inner membrane</location>
        <topology evidence="1">Multi-pass membrane protein</topology>
    </subcellularLocation>
</comment>
<keyword evidence="6" id="KW-1003">Cell membrane</keyword>
<keyword evidence="10" id="KW-0547">Nucleotide-binding</keyword>
<evidence type="ECO:0000256" key="10">
    <source>
        <dbReference type="ARBA" id="ARBA00022741"/>
    </source>
</evidence>
<dbReference type="GO" id="GO:0004715">
    <property type="term" value="F:non-membrane spanning protein tyrosine kinase activity"/>
    <property type="evidence" value="ECO:0007669"/>
    <property type="project" value="UniProtKB-EC"/>
</dbReference>
<feature type="compositionally biased region" description="Basic and acidic residues" evidence="17">
    <location>
        <begin position="460"/>
        <end position="470"/>
    </location>
</feature>
<dbReference type="FunFam" id="3.40.50.300:FF:000527">
    <property type="entry name" value="Tyrosine-protein kinase etk"/>
    <property type="match status" value="1"/>
</dbReference>
<evidence type="ECO:0000259" key="20">
    <source>
        <dbReference type="Pfam" id="PF13614"/>
    </source>
</evidence>
<evidence type="ECO:0000256" key="15">
    <source>
        <dbReference type="ARBA" id="ARBA00023137"/>
    </source>
</evidence>
<dbReference type="PANTHER" id="PTHR32309">
    <property type="entry name" value="TYROSINE-PROTEIN KINASE"/>
    <property type="match status" value="1"/>
</dbReference>
<keyword evidence="9 18" id="KW-0812">Transmembrane</keyword>
<gene>
    <name evidence="21" type="ORF">J5V96_08345</name>
</gene>
<evidence type="ECO:0000256" key="5">
    <source>
        <dbReference type="ARBA" id="ARBA00011903"/>
    </source>
</evidence>
<dbReference type="InterPro" id="IPR050445">
    <property type="entry name" value="Bact_polysacc_biosynth/exp"/>
</dbReference>
<dbReference type="GO" id="GO:0005886">
    <property type="term" value="C:plasma membrane"/>
    <property type="evidence" value="ECO:0007669"/>
    <property type="project" value="UniProtKB-SubCell"/>
</dbReference>
<dbReference type="Proteomes" id="UP000680132">
    <property type="component" value="Unassembled WGS sequence"/>
</dbReference>
<evidence type="ECO:0000256" key="18">
    <source>
        <dbReference type="SAM" id="Phobius"/>
    </source>
</evidence>
<dbReference type="EMBL" id="JAGFOA010000003">
    <property type="protein sequence ID" value="MBO3663522.1"/>
    <property type="molecule type" value="Genomic_DNA"/>
</dbReference>
<evidence type="ECO:0000256" key="1">
    <source>
        <dbReference type="ARBA" id="ARBA00004429"/>
    </source>
</evidence>
<evidence type="ECO:0000256" key="2">
    <source>
        <dbReference type="ARBA" id="ARBA00006683"/>
    </source>
</evidence>
<evidence type="ECO:0000256" key="12">
    <source>
        <dbReference type="ARBA" id="ARBA00022840"/>
    </source>
</evidence>